<dbReference type="STRING" id="244447.ENSCSEP00000019704"/>
<dbReference type="AlphaFoldDB" id="A0A3P8VZG9"/>
<dbReference type="GeneTree" id="ENSGT00940000159091"/>
<keyword evidence="8" id="KW-0833">Ubl conjugation pathway</keyword>
<dbReference type="SUPFAM" id="SSF54495">
    <property type="entry name" value="UBC-like"/>
    <property type="match status" value="1"/>
</dbReference>
<dbReference type="Proteomes" id="UP000265120">
    <property type="component" value="Chromosome 17"/>
</dbReference>
<keyword evidence="7" id="KW-0547">Nucleotide-binding</keyword>
<protein>
    <recommendedName>
        <fullName evidence="11">Ubiquitin-conjugating enzyme E2 Z</fullName>
        <ecNumber evidence="3">2.3.2.23</ecNumber>
    </recommendedName>
    <alternativeName>
        <fullName evidence="12">E2 ubiquitin-conjugating enzyme Z</fullName>
    </alternativeName>
    <alternativeName>
        <fullName evidence="14">Ubiquitin carrier protein Z</fullName>
    </alternativeName>
    <alternativeName>
        <fullName evidence="13">Ubiquitin-protein ligase Z</fullName>
    </alternativeName>
</protein>
<feature type="domain" description="UBC core" evidence="16">
    <location>
        <begin position="135"/>
        <end position="289"/>
    </location>
</feature>
<dbReference type="OrthoDB" id="47801at2759"/>
<keyword evidence="10" id="KW-0539">Nucleus</keyword>
<evidence type="ECO:0000313" key="17">
    <source>
        <dbReference type="Ensembl" id="ENSCSEP00000019704.1"/>
    </source>
</evidence>
<evidence type="ECO:0000256" key="2">
    <source>
        <dbReference type="ARBA" id="ARBA00004496"/>
    </source>
</evidence>
<dbReference type="PROSITE" id="PS50127">
    <property type="entry name" value="UBC_2"/>
    <property type="match status" value="1"/>
</dbReference>
<dbReference type="CTD" id="65264"/>
<evidence type="ECO:0000256" key="14">
    <source>
        <dbReference type="ARBA" id="ARBA00042401"/>
    </source>
</evidence>
<evidence type="ECO:0000256" key="5">
    <source>
        <dbReference type="ARBA" id="ARBA00022679"/>
    </source>
</evidence>
<evidence type="ECO:0000256" key="8">
    <source>
        <dbReference type="ARBA" id="ARBA00022786"/>
    </source>
</evidence>
<feature type="region of interest" description="Disordered" evidence="15">
    <location>
        <begin position="1"/>
        <end position="52"/>
    </location>
</feature>
<dbReference type="GO" id="GO:0005634">
    <property type="term" value="C:nucleus"/>
    <property type="evidence" value="ECO:0007669"/>
    <property type="project" value="UniProtKB-SubCell"/>
</dbReference>
<evidence type="ECO:0000256" key="15">
    <source>
        <dbReference type="SAM" id="MobiDB-lite"/>
    </source>
</evidence>
<dbReference type="OMA" id="KHQQENP"/>
<dbReference type="GeneID" id="103393549"/>
<dbReference type="RefSeq" id="XP_008328771.1">
    <property type="nucleotide sequence ID" value="XM_008330549.3"/>
</dbReference>
<dbReference type="InterPro" id="IPR016135">
    <property type="entry name" value="UBQ-conjugating_enzyme/RWD"/>
</dbReference>
<dbReference type="PANTHER" id="PTHR46116">
    <property type="entry name" value="(E3-INDEPENDENT) E2 UBIQUITIN-CONJUGATING ENZYME"/>
    <property type="match status" value="1"/>
</dbReference>
<dbReference type="GO" id="GO:0061631">
    <property type="term" value="F:ubiquitin conjugating enzyme activity"/>
    <property type="evidence" value="ECO:0007669"/>
    <property type="project" value="UniProtKB-EC"/>
</dbReference>
<evidence type="ECO:0000256" key="12">
    <source>
        <dbReference type="ARBA" id="ARBA00041798"/>
    </source>
</evidence>
<reference evidence="17 18" key="1">
    <citation type="journal article" date="2014" name="Nat. Genet.">
        <title>Whole-genome sequence of a flatfish provides insights into ZW sex chromosome evolution and adaptation to a benthic lifestyle.</title>
        <authorList>
            <person name="Chen S."/>
            <person name="Zhang G."/>
            <person name="Shao C."/>
            <person name="Huang Q."/>
            <person name="Liu G."/>
            <person name="Zhang P."/>
            <person name="Song W."/>
            <person name="An N."/>
            <person name="Chalopin D."/>
            <person name="Volff J.N."/>
            <person name="Hong Y."/>
            <person name="Li Q."/>
            <person name="Sha Z."/>
            <person name="Zhou H."/>
            <person name="Xie M."/>
            <person name="Yu Q."/>
            <person name="Liu Y."/>
            <person name="Xiang H."/>
            <person name="Wang N."/>
            <person name="Wu K."/>
            <person name="Yang C."/>
            <person name="Zhou Q."/>
            <person name="Liao X."/>
            <person name="Yang L."/>
            <person name="Hu Q."/>
            <person name="Zhang J."/>
            <person name="Meng L."/>
            <person name="Jin L."/>
            <person name="Tian Y."/>
            <person name="Lian J."/>
            <person name="Yang J."/>
            <person name="Miao G."/>
            <person name="Liu S."/>
            <person name="Liang Z."/>
            <person name="Yan F."/>
            <person name="Li Y."/>
            <person name="Sun B."/>
            <person name="Zhang H."/>
            <person name="Zhang J."/>
            <person name="Zhu Y."/>
            <person name="Du M."/>
            <person name="Zhao Y."/>
            <person name="Schartl M."/>
            <person name="Tang Q."/>
            <person name="Wang J."/>
        </authorList>
    </citation>
    <scope>NUCLEOTIDE SEQUENCE</scope>
</reference>
<dbReference type="InterPro" id="IPR000608">
    <property type="entry name" value="UBC"/>
</dbReference>
<dbReference type="KEGG" id="csem:103393549"/>
<dbReference type="GO" id="GO:0043066">
    <property type="term" value="P:negative regulation of apoptotic process"/>
    <property type="evidence" value="ECO:0007669"/>
    <property type="project" value="TreeGrafter"/>
</dbReference>
<dbReference type="PANTHER" id="PTHR46116:SF26">
    <property type="entry name" value="UBIQUITIN-CONJUGATING ENZYME E2 Z"/>
    <property type="match status" value="1"/>
</dbReference>
<keyword evidence="5" id="KW-0808">Transferase</keyword>
<evidence type="ECO:0000256" key="9">
    <source>
        <dbReference type="ARBA" id="ARBA00022840"/>
    </source>
</evidence>
<name>A0A3P8VZG9_CYNSE</name>
<evidence type="ECO:0000256" key="13">
    <source>
        <dbReference type="ARBA" id="ARBA00042316"/>
    </source>
</evidence>
<evidence type="ECO:0000256" key="3">
    <source>
        <dbReference type="ARBA" id="ARBA00012486"/>
    </source>
</evidence>
<keyword evidence="9" id="KW-0067">ATP-binding</keyword>
<dbReference type="FunCoup" id="A0A3P8VZG9">
    <property type="interactions" value="1103"/>
</dbReference>
<feature type="compositionally biased region" description="Low complexity" evidence="15">
    <location>
        <begin position="378"/>
        <end position="388"/>
    </location>
</feature>
<dbReference type="Ensembl" id="ENSCSET00000019943.1">
    <property type="protein sequence ID" value="ENSCSEP00000019704.1"/>
    <property type="gene ID" value="ENSCSEG00000012583.1"/>
</dbReference>
<keyword evidence="6" id="KW-0053">Apoptosis</keyword>
<sequence length="401" mass="43643">MADSGSPIGPGGTGQGSASPPHQTAANCHPEGSSSAACVPSTSSPAFPPPADAADSGLTALVAPISTTPAVFGTSFMPGTTPPVVAVSPTVHTPTPAIEFGVAGGAEANLMTWKYPTTWDPTLSSDWDNERASQPCILRIKRDIMAIYKEPPPGMFVVPDPQDMTKIHALITGPFDTPYEGGFFLFLFRCPPDYPIHPPRVKLITTGQNTVRFNPNFYRNGKVCLSILGTWAGPAWSPAQSISSVLISIQSLMTENPYHNEPGFEQEHHPGDSKNYNECIRHETIRVAVCDMLEGKVSCPEALWSVMEKSFLEYYDFYEGVCKERFHLEGQKMQDPFGEKRGYFDYHALLARLRETHRKIREKNLAEDANNDEDSESDTSSSGTDPDSQGWEAAPSPESGS</sequence>
<evidence type="ECO:0000256" key="4">
    <source>
        <dbReference type="ARBA" id="ARBA00022490"/>
    </source>
</evidence>
<dbReference type="GO" id="GO:0005737">
    <property type="term" value="C:cytoplasm"/>
    <property type="evidence" value="ECO:0007669"/>
    <property type="project" value="UniProtKB-SubCell"/>
</dbReference>
<keyword evidence="18" id="KW-1185">Reference proteome</keyword>
<dbReference type="FunFam" id="3.10.110.10:FF:000046">
    <property type="entry name" value="Ubiquitin-conjugating enzyme E2 Z"/>
    <property type="match status" value="1"/>
</dbReference>
<evidence type="ECO:0000259" key="16">
    <source>
        <dbReference type="PROSITE" id="PS50127"/>
    </source>
</evidence>
<feature type="compositionally biased region" description="Low complexity" evidence="15">
    <location>
        <begin position="33"/>
        <end position="45"/>
    </location>
</feature>
<keyword evidence="4" id="KW-0963">Cytoplasm</keyword>
<dbReference type="GO" id="GO:0005524">
    <property type="term" value="F:ATP binding"/>
    <property type="evidence" value="ECO:0007669"/>
    <property type="project" value="UniProtKB-KW"/>
</dbReference>
<evidence type="ECO:0000256" key="11">
    <source>
        <dbReference type="ARBA" id="ARBA00039894"/>
    </source>
</evidence>
<dbReference type="GO" id="GO:0004869">
    <property type="term" value="F:cysteine-type endopeptidase inhibitor activity"/>
    <property type="evidence" value="ECO:0007669"/>
    <property type="project" value="TreeGrafter"/>
</dbReference>
<dbReference type="InParanoid" id="A0A3P8VZG9"/>
<evidence type="ECO:0000256" key="6">
    <source>
        <dbReference type="ARBA" id="ARBA00022703"/>
    </source>
</evidence>
<dbReference type="SMART" id="SM00212">
    <property type="entry name" value="UBCc"/>
    <property type="match status" value="1"/>
</dbReference>
<reference evidence="17" key="3">
    <citation type="submission" date="2025-09" db="UniProtKB">
        <authorList>
            <consortium name="Ensembl"/>
        </authorList>
    </citation>
    <scope>IDENTIFICATION</scope>
</reference>
<reference evidence="17" key="2">
    <citation type="submission" date="2025-08" db="UniProtKB">
        <authorList>
            <consortium name="Ensembl"/>
        </authorList>
    </citation>
    <scope>IDENTIFICATION</scope>
</reference>
<comment type="subcellular location">
    <subcellularLocation>
        <location evidence="2">Cytoplasm</location>
    </subcellularLocation>
    <subcellularLocation>
        <location evidence="1">Nucleus</location>
    </subcellularLocation>
</comment>
<feature type="region of interest" description="Disordered" evidence="15">
    <location>
        <begin position="361"/>
        <end position="401"/>
    </location>
</feature>
<dbReference type="GO" id="GO:0006915">
    <property type="term" value="P:apoptotic process"/>
    <property type="evidence" value="ECO:0007669"/>
    <property type="project" value="UniProtKB-KW"/>
</dbReference>
<evidence type="ECO:0000256" key="10">
    <source>
        <dbReference type="ARBA" id="ARBA00023242"/>
    </source>
</evidence>
<dbReference type="Gene3D" id="3.10.110.10">
    <property type="entry name" value="Ubiquitin Conjugating Enzyme"/>
    <property type="match status" value="1"/>
</dbReference>
<evidence type="ECO:0000313" key="18">
    <source>
        <dbReference type="Proteomes" id="UP000265120"/>
    </source>
</evidence>
<dbReference type="EC" id="2.3.2.23" evidence="3"/>
<organism evidence="17 18">
    <name type="scientific">Cynoglossus semilaevis</name>
    <name type="common">Tongue sole</name>
    <dbReference type="NCBI Taxonomy" id="244447"/>
    <lineage>
        <taxon>Eukaryota</taxon>
        <taxon>Metazoa</taxon>
        <taxon>Chordata</taxon>
        <taxon>Craniata</taxon>
        <taxon>Vertebrata</taxon>
        <taxon>Euteleostomi</taxon>
        <taxon>Actinopterygii</taxon>
        <taxon>Neopterygii</taxon>
        <taxon>Teleostei</taxon>
        <taxon>Neoteleostei</taxon>
        <taxon>Acanthomorphata</taxon>
        <taxon>Carangaria</taxon>
        <taxon>Pleuronectiformes</taxon>
        <taxon>Pleuronectoidei</taxon>
        <taxon>Cynoglossidae</taxon>
        <taxon>Cynoglossinae</taxon>
        <taxon>Cynoglossus</taxon>
    </lineage>
</organism>
<proteinExistence type="predicted"/>
<dbReference type="Pfam" id="PF00179">
    <property type="entry name" value="UQ_con"/>
    <property type="match status" value="1"/>
</dbReference>
<accession>A0A3P8VZG9</accession>
<dbReference type="CDD" id="cd23809">
    <property type="entry name" value="UBCc_UBE2Z"/>
    <property type="match status" value="1"/>
</dbReference>
<evidence type="ECO:0000256" key="7">
    <source>
        <dbReference type="ARBA" id="ARBA00022741"/>
    </source>
</evidence>
<evidence type="ECO:0000256" key="1">
    <source>
        <dbReference type="ARBA" id="ARBA00004123"/>
    </source>
</evidence>